<dbReference type="AlphaFoldDB" id="A0AAD7MIS1"/>
<dbReference type="EMBL" id="JARKIB010000267">
    <property type="protein sequence ID" value="KAJ7718269.1"/>
    <property type="molecule type" value="Genomic_DNA"/>
</dbReference>
<gene>
    <name evidence="1" type="ORF">B0H16DRAFT_1475690</name>
</gene>
<evidence type="ECO:0000313" key="1">
    <source>
        <dbReference type="EMBL" id="KAJ7718269.1"/>
    </source>
</evidence>
<reference evidence="1" key="1">
    <citation type="submission" date="2023-03" db="EMBL/GenBank/DDBJ databases">
        <title>Massive genome expansion in bonnet fungi (Mycena s.s.) driven by repeated elements and novel gene families across ecological guilds.</title>
        <authorList>
            <consortium name="Lawrence Berkeley National Laboratory"/>
            <person name="Harder C.B."/>
            <person name="Miyauchi S."/>
            <person name="Viragh M."/>
            <person name="Kuo A."/>
            <person name="Thoen E."/>
            <person name="Andreopoulos B."/>
            <person name="Lu D."/>
            <person name="Skrede I."/>
            <person name="Drula E."/>
            <person name="Henrissat B."/>
            <person name="Morin E."/>
            <person name="Kohler A."/>
            <person name="Barry K."/>
            <person name="LaButti K."/>
            <person name="Morin E."/>
            <person name="Salamov A."/>
            <person name="Lipzen A."/>
            <person name="Mereny Z."/>
            <person name="Hegedus B."/>
            <person name="Baldrian P."/>
            <person name="Stursova M."/>
            <person name="Weitz H."/>
            <person name="Taylor A."/>
            <person name="Grigoriev I.V."/>
            <person name="Nagy L.G."/>
            <person name="Martin F."/>
            <person name="Kauserud H."/>
        </authorList>
    </citation>
    <scope>NUCLEOTIDE SEQUENCE</scope>
    <source>
        <strain evidence="1">CBHHK182m</strain>
    </source>
</reference>
<dbReference type="Proteomes" id="UP001215598">
    <property type="component" value="Unassembled WGS sequence"/>
</dbReference>
<name>A0AAD7MIS1_9AGAR</name>
<accession>A0AAD7MIS1</accession>
<proteinExistence type="predicted"/>
<organism evidence="1 2">
    <name type="scientific">Mycena metata</name>
    <dbReference type="NCBI Taxonomy" id="1033252"/>
    <lineage>
        <taxon>Eukaryota</taxon>
        <taxon>Fungi</taxon>
        <taxon>Dikarya</taxon>
        <taxon>Basidiomycota</taxon>
        <taxon>Agaricomycotina</taxon>
        <taxon>Agaricomycetes</taxon>
        <taxon>Agaricomycetidae</taxon>
        <taxon>Agaricales</taxon>
        <taxon>Marasmiineae</taxon>
        <taxon>Mycenaceae</taxon>
        <taxon>Mycena</taxon>
    </lineage>
</organism>
<keyword evidence="2" id="KW-1185">Reference proteome</keyword>
<protein>
    <submittedName>
        <fullName evidence="1">Uncharacterized protein</fullName>
    </submittedName>
</protein>
<evidence type="ECO:0000313" key="2">
    <source>
        <dbReference type="Proteomes" id="UP001215598"/>
    </source>
</evidence>
<sequence>MSDVRYSAVLASTIVLTYVTGQENIAKAAAEQALQFQFVTEEAKDILKLIINGCPSPYSNFTLHRKVMSSVQGSEGASERGVREPFEGAVVIRQNQNESNLERYCKPREGFI</sequence>
<comment type="caution">
    <text evidence="1">The sequence shown here is derived from an EMBL/GenBank/DDBJ whole genome shotgun (WGS) entry which is preliminary data.</text>
</comment>